<evidence type="ECO:0000313" key="2">
    <source>
        <dbReference type="Proteomes" id="UP000629619"/>
    </source>
</evidence>
<organism evidence="1 2">
    <name type="scientific">Actinoplanes siamensis</name>
    <dbReference type="NCBI Taxonomy" id="1223317"/>
    <lineage>
        <taxon>Bacteria</taxon>
        <taxon>Bacillati</taxon>
        <taxon>Actinomycetota</taxon>
        <taxon>Actinomycetes</taxon>
        <taxon>Micromonosporales</taxon>
        <taxon>Micromonosporaceae</taxon>
        <taxon>Actinoplanes</taxon>
    </lineage>
</organism>
<gene>
    <name evidence="1" type="ORF">Asi03nite_03370</name>
</gene>
<dbReference type="RefSeq" id="WP_203676517.1">
    <property type="nucleotide sequence ID" value="NZ_BOMW01000005.1"/>
</dbReference>
<sequence>MPLPDLSEYVLQRSTENATFEGTAVPGLRADFYHRTDGERVASVGRYSYAGADLLMAWGYTDEEHCRHNAVVDSRGGWHPAGDGCPAVELVRAAGPGAPVIGLRVRAPGGTWVTAGASAPA</sequence>
<evidence type="ECO:0000313" key="1">
    <source>
        <dbReference type="EMBL" id="GIF02799.1"/>
    </source>
</evidence>
<keyword evidence="2" id="KW-1185">Reference proteome</keyword>
<accession>A0A919KCB1</accession>
<dbReference type="EMBL" id="BOMW01000005">
    <property type="protein sequence ID" value="GIF02799.1"/>
    <property type="molecule type" value="Genomic_DNA"/>
</dbReference>
<dbReference type="Proteomes" id="UP000629619">
    <property type="component" value="Unassembled WGS sequence"/>
</dbReference>
<proteinExistence type="predicted"/>
<name>A0A919KCB1_9ACTN</name>
<comment type="caution">
    <text evidence="1">The sequence shown here is derived from an EMBL/GenBank/DDBJ whole genome shotgun (WGS) entry which is preliminary data.</text>
</comment>
<reference evidence="1" key="1">
    <citation type="submission" date="2021-01" db="EMBL/GenBank/DDBJ databases">
        <title>Whole genome shotgun sequence of Actinoplanes siamensis NBRC 109076.</title>
        <authorList>
            <person name="Komaki H."/>
            <person name="Tamura T."/>
        </authorList>
    </citation>
    <scope>NUCLEOTIDE SEQUENCE</scope>
    <source>
        <strain evidence="1">NBRC 109076</strain>
    </source>
</reference>
<dbReference type="AlphaFoldDB" id="A0A919KCB1"/>
<protein>
    <submittedName>
        <fullName evidence="1">Uncharacterized protein</fullName>
    </submittedName>
</protein>